<reference evidence="2" key="1">
    <citation type="journal article" date="2022" name="bioRxiv">
        <title>Sequencing and chromosome-scale assembly of the giantPleurodeles waltlgenome.</title>
        <authorList>
            <person name="Brown T."/>
            <person name="Elewa A."/>
            <person name="Iarovenko S."/>
            <person name="Subramanian E."/>
            <person name="Araus A.J."/>
            <person name="Petzold A."/>
            <person name="Susuki M."/>
            <person name="Suzuki K.-i.T."/>
            <person name="Hayashi T."/>
            <person name="Toyoda A."/>
            <person name="Oliveira C."/>
            <person name="Osipova E."/>
            <person name="Leigh N.D."/>
            <person name="Simon A."/>
            <person name="Yun M.H."/>
        </authorList>
    </citation>
    <scope>NUCLEOTIDE SEQUENCE</scope>
    <source>
        <strain evidence="2">20211129_DDA</strain>
        <tissue evidence="2">Liver</tissue>
    </source>
</reference>
<keyword evidence="3" id="KW-1185">Reference proteome</keyword>
<evidence type="ECO:0000256" key="1">
    <source>
        <dbReference type="SAM" id="MobiDB-lite"/>
    </source>
</evidence>
<protein>
    <submittedName>
        <fullName evidence="2">Uncharacterized protein</fullName>
    </submittedName>
</protein>
<dbReference type="EMBL" id="JANPWB010000005">
    <property type="protein sequence ID" value="KAJ1183740.1"/>
    <property type="molecule type" value="Genomic_DNA"/>
</dbReference>
<organism evidence="2 3">
    <name type="scientific">Pleurodeles waltl</name>
    <name type="common">Iberian ribbed newt</name>
    <dbReference type="NCBI Taxonomy" id="8319"/>
    <lineage>
        <taxon>Eukaryota</taxon>
        <taxon>Metazoa</taxon>
        <taxon>Chordata</taxon>
        <taxon>Craniata</taxon>
        <taxon>Vertebrata</taxon>
        <taxon>Euteleostomi</taxon>
        <taxon>Amphibia</taxon>
        <taxon>Batrachia</taxon>
        <taxon>Caudata</taxon>
        <taxon>Salamandroidea</taxon>
        <taxon>Salamandridae</taxon>
        <taxon>Pleurodelinae</taxon>
        <taxon>Pleurodeles</taxon>
    </lineage>
</organism>
<evidence type="ECO:0000313" key="2">
    <source>
        <dbReference type="EMBL" id="KAJ1183740.1"/>
    </source>
</evidence>
<gene>
    <name evidence="2" type="ORF">NDU88_000554</name>
</gene>
<dbReference type="Proteomes" id="UP001066276">
    <property type="component" value="Chromosome 3_1"/>
</dbReference>
<sequence length="118" mass="12951">MNLLKEAGRLDLVVDSLVEKAHARPVRWASSCEAAVVLAWSLLRKVQVAGQQQGCYRVLRRSAPEGSRLDADRMLRLLRSLAWEAPHSDCLERACGGCGPGGPESRAREPDPSPLIHK</sequence>
<feature type="region of interest" description="Disordered" evidence="1">
    <location>
        <begin position="99"/>
        <end position="118"/>
    </location>
</feature>
<dbReference type="AlphaFoldDB" id="A0AAV7U4K1"/>
<comment type="caution">
    <text evidence="2">The sequence shown here is derived from an EMBL/GenBank/DDBJ whole genome shotgun (WGS) entry which is preliminary data.</text>
</comment>
<accession>A0AAV7U4K1</accession>
<proteinExistence type="predicted"/>
<name>A0AAV7U4K1_PLEWA</name>
<evidence type="ECO:0000313" key="3">
    <source>
        <dbReference type="Proteomes" id="UP001066276"/>
    </source>
</evidence>